<dbReference type="SUPFAM" id="SSF53850">
    <property type="entry name" value="Periplasmic binding protein-like II"/>
    <property type="match status" value="1"/>
</dbReference>
<evidence type="ECO:0000256" key="1">
    <source>
        <dbReference type="ARBA" id="ARBA00022729"/>
    </source>
</evidence>
<evidence type="ECO:0000313" key="5">
    <source>
        <dbReference type="Proteomes" id="UP001141629"/>
    </source>
</evidence>
<reference evidence="4" key="2">
    <citation type="journal article" date="2022" name="BMC Genomics">
        <title>Comparative genome analysis of mycobacteria focusing on tRNA and non-coding RNA.</title>
        <authorList>
            <person name="Behra P.R.K."/>
            <person name="Pettersson B.M.F."/>
            <person name="Ramesh M."/>
            <person name="Das S."/>
            <person name="Dasgupta S."/>
            <person name="Kirsebom L.A."/>
        </authorList>
    </citation>
    <scope>NUCLEOTIDE SEQUENCE</scope>
    <source>
        <strain evidence="4">DSM 44838</strain>
    </source>
</reference>
<proteinExistence type="predicted"/>
<sequence length="284" mass="29570">MGGNVKRALIGVVAAVALPLVACSSSKTAAPEPSGPAKVAPPAILQAGTLKICAPNDGTPPNVYHDESGELVGSEVDLGKALAAEMGLKSDFVQSSFATVIPTLQAKQCDVIMAQLYVKPEREKVVDFVPYVRSGTGIAVSENKPADVTGLDESLCGKKVMVAVATTAESLAMEQSDKCTAAGKPAVDVNRSNQADVSLQQLQNGQVDAFMDTAETLGYYETKTGAKIKTVGQPFGTIDIGAATRKDDTQLHDAIATALAALQANGTYDKILNEWGMSDLSIKK</sequence>
<dbReference type="Pfam" id="PF00497">
    <property type="entry name" value="SBP_bac_3"/>
    <property type="match status" value="1"/>
</dbReference>
<dbReference type="Gene3D" id="3.40.190.10">
    <property type="entry name" value="Periplasmic binding protein-like II"/>
    <property type="match status" value="2"/>
</dbReference>
<comment type="caution">
    <text evidence="4">The sequence shown here is derived from an EMBL/GenBank/DDBJ whole genome shotgun (WGS) entry which is preliminary data.</text>
</comment>
<feature type="signal peptide" evidence="2">
    <location>
        <begin position="1"/>
        <end position="29"/>
    </location>
</feature>
<reference evidence="4" key="1">
    <citation type="submission" date="2020-07" db="EMBL/GenBank/DDBJ databases">
        <authorList>
            <person name="Pettersson B.M.F."/>
            <person name="Behra P.R.K."/>
            <person name="Ramesh M."/>
            <person name="Das S."/>
            <person name="Dasgupta S."/>
            <person name="Kirsebom L.A."/>
        </authorList>
    </citation>
    <scope>NUCLEOTIDE SEQUENCE</scope>
    <source>
        <strain evidence="4">DSM 44838</strain>
    </source>
</reference>
<dbReference type="PANTHER" id="PTHR35936:SF17">
    <property type="entry name" value="ARGININE-BINDING EXTRACELLULAR PROTEIN ARTP"/>
    <property type="match status" value="1"/>
</dbReference>
<feature type="chain" id="PRO_5040888198" evidence="2">
    <location>
        <begin position="30"/>
        <end position="284"/>
    </location>
</feature>
<name>A0A9X2Z1E0_9MYCO</name>
<dbReference type="CDD" id="cd01004">
    <property type="entry name" value="PBP2_MidA_like"/>
    <property type="match status" value="1"/>
</dbReference>
<gene>
    <name evidence="4" type="ORF">H7K45_07405</name>
</gene>
<dbReference type="PANTHER" id="PTHR35936">
    <property type="entry name" value="MEMBRANE-BOUND LYTIC MUREIN TRANSGLYCOSYLASE F"/>
    <property type="match status" value="1"/>
</dbReference>
<dbReference type="Proteomes" id="UP001141629">
    <property type="component" value="Unassembled WGS sequence"/>
</dbReference>
<keyword evidence="1 2" id="KW-0732">Signal</keyword>
<dbReference type="InterPro" id="IPR001638">
    <property type="entry name" value="Solute-binding_3/MltF_N"/>
</dbReference>
<accession>A0A9X2Z1E0</accession>
<evidence type="ECO:0000313" key="4">
    <source>
        <dbReference type="EMBL" id="MCV7420362.1"/>
    </source>
</evidence>
<evidence type="ECO:0000256" key="2">
    <source>
        <dbReference type="SAM" id="SignalP"/>
    </source>
</evidence>
<protein>
    <submittedName>
        <fullName evidence="4">ABC transporter substrate-binding protein</fullName>
    </submittedName>
</protein>
<dbReference type="SMART" id="SM00062">
    <property type="entry name" value="PBPb"/>
    <property type="match status" value="1"/>
</dbReference>
<feature type="domain" description="Solute-binding protein family 3/N-terminal" evidence="3">
    <location>
        <begin position="49"/>
        <end position="279"/>
    </location>
</feature>
<organism evidence="4 5">
    <name type="scientific">Mycobacterium yunnanensis</name>
    <dbReference type="NCBI Taxonomy" id="368477"/>
    <lineage>
        <taxon>Bacteria</taxon>
        <taxon>Bacillati</taxon>
        <taxon>Actinomycetota</taxon>
        <taxon>Actinomycetes</taxon>
        <taxon>Mycobacteriales</taxon>
        <taxon>Mycobacteriaceae</taxon>
        <taxon>Mycobacterium</taxon>
    </lineage>
</organism>
<dbReference type="EMBL" id="JACKVK010000005">
    <property type="protein sequence ID" value="MCV7420362.1"/>
    <property type="molecule type" value="Genomic_DNA"/>
</dbReference>
<keyword evidence="5" id="KW-1185">Reference proteome</keyword>
<evidence type="ECO:0000259" key="3">
    <source>
        <dbReference type="SMART" id="SM00062"/>
    </source>
</evidence>
<dbReference type="AlphaFoldDB" id="A0A9X2Z1E0"/>